<keyword evidence="2" id="KW-0812">Transmembrane</keyword>
<dbReference type="InterPro" id="IPR039076">
    <property type="entry name" value="DivIC"/>
</dbReference>
<dbReference type="EMBL" id="SNUX01000004">
    <property type="protein sequence ID" value="TES46887.1"/>
    <property type="molecule type" value="Genomic_DNA"/>
</dbReference>
<gene>
    <name evidence="3" type="ORF">E2L03_19750</name>
</gene>
<dbReference type="PANTHER" id="PTHR40027">
    <property type="entry name" value="CELL DIVISION PROTEIN DIVIC"/>
    <property type="match status" value="1"/>
</dbReference>
<feature type="coiled-coil region" evidence="1">
    <location>
        <begin position="65"/>
        <end position="99"/>
    </location>
</feature>
<protein>
    <submittedName>
        <fullName evidence="3">Septum formation initiator family protein</fullName>
    </submittedName>
</protein>
<reference evidence="3 4" key="1">
    <citation type="submission" date="2019-03" db="EMBL/GenBank/DDBJ databases">
        <authorList>
            <person name="Liu G."/>
        </authorList>
    </citation>
    <scope>NUCLEOTIDE SEQUENCE [LARGE SCALE GENOMIC DNA]</scope>
    <source>
        <strain evidence="3 4">DSM 19099</strain>
    </source>
</reference>
<feature type="transmembrane region" description="Helical" evidence="2">
    <location>
        <begin position="40"/>
        <end position="59"/>
    </location>
</feature>
<dbReference type="InterPro" id="IPR007060">
    <property type="entry name" value="FtsL/DivIC"/>
</dbReference>
<comment type="caution">
    <text evidence="3">The sequence shown here is derived from an EMBL/GenBank/DDBJ whole genome shotgun (WGS) entry which is preliminary data.</text>
</comment>
<name>A0A4Y7WGY2_9BACI</name>
<evidence type="ECO:0000256" key="2">
    <source>
        <dbReference type="SAM" id="Phobius"/>
    </source>
</evidence>
<organism evidence="3 4">
    <name type="scientific">Shouchella lehensis</name>
    <dbReference type="NCBI Taxonomy" id="300825"/>
    <lineage>
        <taxon>Bacteria</taxon>
        <taxon>Bacillati</taxon>
        <taxon>Bacillota</taxon>
        <taxon>Bacilli</taxon>
        <taxon>Bacillales</taxon>
        <taxon>Bacillaceae</taxon>
        <taxon>Shouchella</taxon>
    </lineage>
</organism>
<proteinExistence type="predicted"/>
<dbReference type="Pfam" id="PF04977">
    <property type="entry name" value="DivIC"/>
    <property type="match status" value="1"/>
</dbReference>
<evidence type="ECO:0000313" key="3">
    <source>
        <dbReference type="EMBL" id="TES46887.1"/>
    </source>
</evidence>
<evidence type="ECO:0000256" key="1">
    <source>
        <dbReference type="SAM" id="Coils"/>
    </source>
</evidence>
<keyword evidence="2" id="KW-0472">Membrane</keyword>
<dbReference type="Proteomes" id="UP000298210">
    <property type="component" value="Unassembled WGS sequence"/>
</dbReference>
<dbReference type="AlphaFoldDB" id="A0A4Y7WGY2"/>
<accession>A0A4Y7WGY2</accession>
<dbReference type="PANTHER" id="PTHR40027:SF1">
    <property type="entry name" value="CELL DIVISION PROTEIN DIVIC"/>
    <property type="match status" value="1"/>
</dbReference>
<evidence type="ECO:0000313" key="4">
    <source>
        <dbReference type="Proteomes" id="UP000298210"/>
    </source>
</evidence>
<keyword evidence="1" id="KW-0175">Coiled coil</keyword>
<dbReference type="GO" id="GO:0051301">
    <property type="term" value="P:cell division"/>
    <property type="evidence" value="ECO:0007669"/>
    <property type="project" value="InterPro"/>
</dbReference>
<sequence>MSSVASKRATIREIDTKYMEQRQQELDRQSKRRKGLYRRLTFMGVVFGILMIVCGMTLFKQSAQISEKKTEVEHLQTEQASLLEERDFLKQEIENYQDVEYIMEIARRDYFLTLPGEQRINVTKQNSD</sequence>
<keyword evidence="2" id="KW-1133">Transmembrane helix</keyword>